<evidence type="ECO:0000256" key="1">
    <source>
        <dbReference type="SAM" id="Phobius"/>
    </source>
</evidence>
<sequence length="576" mass="64856">MSDPSTQTTCSPNRGNRFAWLALAALLVANLPLMLCMPLTADPVLYDLQAKTALTGGVLYRDVVEPNLPGIVWVHMGIRSLLGWSTYALRGVDLVIVGTIALLLALWPMRRSGDDQNEPTNNAHLPLTILFVLWCYFSMSEWTHCQRDIWLMLPAVSGLWLRRLQTLRVANTTRPAAHLFGWSLIEGVLWGAAFWIKPFVAIPATAAILVSTLLARQWRRSAIDLAGVLCGGAAIGLAGTAWLMQTGAWPWFWEMATEWNPTYFELGRERWTMSRYLSLTRRFYPWCLLHLVAVPVALRSLWQVAQTLKQPRGTVRQQTLAAGLLGAAYLGWLFQAHFLQHLFDYAHVPGTLLAIAVMANAWPARVEYAPLARVAATGFALLAIAITPATDPDRLAWWGTCLREGSTPRVRTALQRVPLPDWQELQPVIEFLEEQDLKDGELTAYNVFLIHLYPELGVRPSTRYAFLDVLTRIFSNRSDLIHEALSESNQRFVVSSLLENGMHPDDIEAAGEVISRSLPPAFPQEHLHEFPYNQPLVFRSGQYVVHRVDGPVGPLNTDFHPLERERIERRVAQLEK</sequence>
<feature type="transmembrane region" description="Helical" evidence="1">
    <location>
        <begin position="87"/>
        <end position="109"/>
    </location>
</feature>
<evidence type="ECO:0000313" key="2">
    <source>
        <dbReference type="EMBL" id="QDU36521.1"/>
    </source>
</evidence>
<dbReference type="EMBL" id="CP036275">
    <property type="protein sequence ID" value="QDU36521.1"/>
    <property type="molecule type" value="Genomic_DNA"/>
</dbReference>
<name>A0A517Z225_9PLAN</name>
<feature type="transmembrane region" description="Helical" evidence="1">
    <location>
        <begin position="20"/>
        <end position="41"/>
    </location>
</feature>
<gene>
    <name evidence="2" type="ORF">Mal4_08070</name>
</gene>
<feature type="transmembrane region" description="Helical" evidence="1">
    <location>
        <begin position="222"/>
        <end position="244"/>
    </location>
</feature>
<dbReference type="KEGG" id="mri:Mal4_08070"/>
<proteinExistence type="predicted"/>
<organism evidence="2 3">
    <name type="scientific">Maioricimonas rarisocia</name>
    <dbReference type="NCBI Taxonomy" id="2528026"/>
    <lineage>
        <taxon>Bacteria</taxon>
        <taxon>Pseudomonadati</taxon>
        <taxon>Planctomycetota</taxon>
        <taxon>Planctomycetia</taxon>
        <taxon>Planctomycetales</taxon>
        <taxon>Planctomycetaceae</taxon>
        <taxon>Maioricimonas</taxon>
    </lineage>
</organism>
<dbReference type="AlphaFoldDB" id="A0A517Z225"/>
<evidence type="ECO:0008006" key="4">
    <source>
        <dbReference type="Google" id="ProtNLM"/>
    </source>
</evidence>
<keyword evidence="1" id="KW-0812">Transmembrane</keyword>
<feature type="transmembrane region" description="Helical" evidence="1">
    <location>
        <begin position="121"/>
        <end position="137"/>
    </location>
</feature>
<accession>A0A517Z225</accession>
<feature type="transmembrane region" description="Helical" evidence="1">
    <location>
        <begin position="187"/>
        <end position="210"/>
    </location>
</feature>
<keyword evidence="3" id="KW-1185">Reference proteome</keyword>
<protein>
    <recommendedName>
        <fullName evidence="4">Glycosyltransferase RgtA/B/C/D-like domain-containing protein</fullName>
    </recommendedName>
</protein>
<dbReference type="RefSeq" id="WP_145367171.1">
    <property type="nucleotide sequence ID" value="NZ_CP036275.1"/>
</dbReference>
<dbReference type="OrthoDB" id="227142at2"/>
<keyword evidence="1" id="KW-1133">Transmembrane helix</keyword>
<keyword evidence="1" id="KW-0472">Membrane</keyword>
<feature type="transmembrane region" description="Helical" evidence="1">
    <location>
        <begin position="322"/>
        <end position="339"/>
    </location>
</feature>
<evidence type="ECO:0000313" key="3">
    <source>
        <dbReference type="Proteomes" id="UP000320496"/>
    </source>
</evidence>
<feature type="transmembrane region" description="Helical" evidence="1">
    <location>
        <begin position="283"/>
        <end position="302"/>
    </location>
</feature>
<dbReference type="Proteomes" id="UP000320496">
    <property type="component" value="Chromosome"/>
</dbReference>
<reference evidence="2 3" key="1">
    <citation type="submission" date="2019-02" db="EMBL/GenBank/DDBJ databases">
        <title>Deep-cultivation of Planctomycetes and their phenomic and genomic characterization uncovers novel biology.</title>
        <authorList>
            <person name="Wiegand S."/>
            <person name="Jogler M."/>
            <person name="Boedeker C."/>
            <person name="Pinto D."/>
            <person name="Vollmers J."/>
            <person name="Rivas-Marin E."/>
            <person name="Kohn T."/>
            <person name="Peeters S.H."/>
            <person name="Heuer A."/>
            <person name="Rast P."/>
            <person name="Oberbeckmann S."/>
            <person name="Bunk B."/>
            <person name="Jeske O."/>
            <person name="Meyerdierks A."/>
            <person name="Storesund J.E."/>
            <person name="Kallscheuer N."/>
            <person name="Luecker S."/>
            <person name="Lage O.M."/>
            <person name="Pohl T."/>
            <person name="Merkel B.J."/>
            <person name="Hornburger P."/>
            <person name="Mueller R.-W."/>
            <person name="Bruemmer F."/>
            <person name="Labrenz M."/>
            <person name="Spormann A.M."/>
            <person name="Op den Camp H."/>
            <person name="Overmann J."/>
            <person name="Amann R."/>
            <person name="Jetten M.S.M."/>
            <person name="Mascher T."/>
            <person name="Medema M.H."/>
            <person name="Devos D.P."/>
            <person name="Kaster A.-K."/>
            <person name="Ovreas L."/>
            <person name="Rohde M."/>
            <person name="Galperin M.Y."/>
            <person name="Jogler C."/>
        </authorList>
    </citation>
    <scope>NUCLEOTIDE SEQUENCE [LARGE SCALE GENOMIC DNA]</scope>
    <source>
        <strain evidence="2 3">Mal4</strain>
    </source>
</reference>